<protein>
    <recommendedName>
        <fullName evidence="7">Elongation factor G</fullName>
    </recommendedName>
</protein>
<dbReference type="PROSITE" id="PS00301">
    <property type="entry name" value="G_TR_1"/>
    <property type="match status" value="1"/>
</dbReference>
<dbReference type="InterPro" id="IPR009000">
    <property type="entry name" value="Transl_B-barrel_sf"/>
</dbReference>
<dbReference type="OrthoDB" id="9804431at2"/>
<dbReference type="InterPro" id="IPR004540">
    <property type="entry name" value="Transl_elong_EFG/EF2"/>
</dbReference>
<dbReference type="PANTHER" id="PTHR43261">
    <property type="entry name" value="TRANSLATION ELONGATION FACTOR G-RELATED"/>
    <property type="match status" value="1"/>
</dbReference>
<dbReference type="Pfam" id="PF00679">
    <property type="entry name" value="EFG_C"/>
    <property type="match status" value="1"/>
</dbReference>
<dbReference type="SMART" id="SM00838">
    <property type="entry name" value="EFG_C"/>
    <property type="match status" value="1"/>
</dbReference>
<dbReference type="CDD" id="cd01680">
    <property type="entry name" value="EFG_like_IV"/>
    <property type="match status" value="1"/>
</dbReference>
<dbReference type="GO" id="GO:0003924">
    <property type="term" value="F:GTPase activity"/>
    <property type="evidence" value="ECO:0007669"/>
    <property type="project" value="InterPro"/>
</dbReference>
<dbReference type="InterPro" id="IPR041095">
    <property type="entry name" value="EFG_II"/>
</dbReference>
<dbReference type="InterPro" id="IPR035647">
    <property type="entry name" value="EFG_III/V"/>
</dbReference>
<comment type="function">
    <text evidence="6">Catalyzes the GTP-dependent ribosomal translocation step during translation elongation. During this step, the ribosome changes from the pre-translocational (PRE) to the post-translocational (POST) state as the newly formed A-site-bound peptidyl-tRNA and P-site-bound deacylated tRNA move to the P and E sites, respectively. Catalyzes the coordinated movement of the two tRNA molecules, the mRNA and conformational changes in the ribosome.</text>
</comment>
<dbReference type="FunFam" id="3.30.70.870:FF:000001">
    <property type="entry name" value="Elongation factor G"/>
    <property type="match status" value="1"/>
</dbReference>
<evidence type="ECO:0000256" key="8">
    <source>
        <dbReference type="SAM" id="MobiDB-lite"/>
    </source>
</evidence>
<sequence length="693" mass="76889">MDTELENIRNIGIIAHIDAGKTTTTERVLYYSGASHRMGSVDDGTTTTDFDEEEAKRGITIYSAAITCHWRDKTINLIDTPGHVDFTAEVERSLRVLDGAIVVFSAVEGVEAQSETVWRQANHYKVPRVCFINKMDRIGADFEQTFDEIKSRLEAHPIAMQVPMGAGSAPAPGYLTGIIDLYKMKALYFDPESKGADMREEEIPEEFQGLAEEWRSRLIEEVAQLDESLLEVYLETEDVPYDLFQKTLRAATLRGEVQPLFCGSSLDFIGVQPILDAVSDYLPSPLDMPPVEGDDPSGKKQGKLKRDCNPEEQFCGLVFKVVTDQHGEFHFIRVYSGTLKSGSRVLNPRTGKKELVSQLRRVQADSREKIETDEVYAGDIIGVIGLKDVATGDTLCDSKHPIALENIVFPETVISMAVEPDSSAERKKLEEVLDKLSRQDPTFKAKVSEETGQTIISGMGELHLEILKNRMEHDFNLKIKVHKPRVSYRETIKKAQEVSGEFSRTANSVTQYAQVKLRVEPSEEDAVKVESKLKPDALPPKMAELLKQSIKDVTQAGGAVGYPLIRVKLTILDVDYREGETTDVALQAAAGNAVYEALGKAGAVLLEPMMRLKVTTPHEFLGNIQSDLNARRALIVNSVQKGSLTVMEAEAALSQMFGYSTQVRSLSQGRASYSMEPLKYAEAPAEVLRDMMS</sequence>
<dbReference type="InterPro" id="IPR014721">
    <property type="entry name" value="Ribsml_uS5_D2-typ_fold_subgr"/>
</dbReference>
<keyword evidence="11" id="KW-1185">Reference proteome</keyword>
<dbReference type="NCBIfam" id="TIGR00231">
    <property type="entry name" value="small_GTP"/>
    <property type="match status" value="1"/>
</dbReference>
<dbReference type="InterPro" id="IPR035649">
    <property type="entry name" value="EFG_V"/>
</dbReference>
<keyword evidence="5" id="KW-0342">GTP-binding</keyword>
<dbReference type="Gene3D" id="3.30.70.870">
    <property type="entry name" value="Elongation Factor G (Translational Gtpase), domain 3"/>
    <property type="match status" value="1"/>
</dbReference>
<keyword evidence="4" id="KW-0648">Protein biosynthesis</keyword>
<gene>
    <name evidence="10" type="primary">fusA_2</name>
    <name evidence="10" type="ORF">Pla110_34960</name>
</gene>
<dbReference type="PROSITE" id="PS51722">
    <property type="entry name" value="G_TR_2"/>
    <property type="match status" value="1"/>
</dbReference>
<feature type="region of interest" description="Disordered" evidence="8">
    <location>
        <begin position="285"/>
        <end position="305"/>
    </location>
</feature>
<dbReference type="EMBL" id="CP036281">
    <property type="protein sequence ID" value="QDU81751.1"/>
    <property type="molecule type" value="Genomic_DNA"/>
</dbReference>
<dbReference type="Pfam" id="PF00009">
    <property type="entry name" value="GTP_EFTU"/>
    <property type="match status" value="1"/>
</dbReference>
<evidence type="ECO:0000256" key="6">
    <source>
        <dbReference type="ARBA" id="ARBA00024731"/>
    </source>
</evidence>
<dbReference type="Gene3D" id="2.40.30.10">
    <property type="entry name" value="Translation factors"/>
    <property type="match status" value="1"/>
</dbReference>
<dbReference type="CDD" id="cd03713">
    <property type="entry name" value="EFG_mtEFG_C"/>
    <property type="match status" value="1"/>
</dbReference>
<dbReference type="SUPFAM" id="SSF50447">
    <property type="entry name" value="Translation proteins"/>
    <property type="match status" value="1"/>
</dbReference>
<comment type="similarity">
    <text evidence="1">Belongs to the TRAFAC class translation factor GTPase superfamily. Classic translation factor GTPase family. EF-G/EF-2 subfamily.</text>
</comment>
<dbReference type="CDD" id="cd04088">
    <property type="entry name" value="EFG_mtEFG_II"/>
    <property type="match status" value="1"/>
</dbReference>
<dbReference type="InterPro" id="IPR027417">
    <property type="entry name" value="P-loop_NTPase"/>
</dbReference>
<name>A0A518CR96_9PLAN</name>
<dbReference type="FunFam" id="3.30.70.240:FF:000001">
    <property type="entry name" value="Elongation factor G"/>
    <property type="match status" value="1"/>
</dbReference>
<evidence type="ECO:0000256" key="2">
    <source>
        <dbReference type="ARBA" id="ARBA00022741"/>
    </source>
</evidence>
<dbReference type="NCBIfam" id="TIGR00484">
    <property type="entry name" value="EF-G"/>
    <property type="match status" value="1"/>
</dbReference>
<reference evidence="10 11" key="1">
    <citation type="submission" date="2019-02" db="EMBL/GenBank/DDBJ databases">
        <title>Deep-cultivation of Planctomycetes and their phenomic and genomic characterization uncovers novel biology.</title>
        <authorList>
            <person name="Wiegand S."/>
            <person name="Jogler M."/>
            <person name="Boedeker C."/>
            <person name="Pinto D."/>
            <person name="Vollmers J."/>
            <person name="Rivas-Marin E."/>
            <person name="Kohn T."/>
            <person name="Peeters S.H."/>
            <person name="Heuer A."/>
            <person name="Rast P."/>
            <person name="Oberbeckmann S."/>
            <person name="Bunk B."/>
            <person name="Jeske O."/>
            <person name="Meyerdierks A."/>
            <person name="Storesund J.E."/>
            <person name="Kallscheuer N."/>
            <person name="Luecker S."/>
            <person name="Lage O.M."/>
            <person name="Pohl T."/>
            <person name="Merkel B.J."/>
            <person name="Hornburger P."/>
            <person name="Mueller R.-W."/>
            <person name="Bruemmer F."/>
            <person name="Labrenz M."/>
            <person name="Spormann A.M."/>
            <person name="Op den Camp H."/>
            <person name="Overmann J."/>
            <person name="Amann R."/>
            <person name="Jetten M.S.M."/>
            <person name="Mascher T."/>
            <person name="Medema M.H."/>
            <person name="Devos D.P."/>
            <person name="Kaster A.-K."/>
            <person name="Ovreas L."/>
            <person name="Rohde M."/>
            <person name="Galperin M.Y."/>
            <person name="Jogler C."/>
        </authorList>
    </citation>
    <scope>NUCLEOTIDE SEQUENCE [LARGE SCALE GENOMIC DNA]</scope>
    <source>
        <strain evidence="10 11">Pla110</strain>
    </source>
</reference>
<dbReference type="Proteomes" id="UP000317178">
    <property type="component" value="Chromosome"/>
</dbReference>
<evidence type="ECO:0000259" key="9">
    <source>
        <dbReference type="PROSITE" id="PS51722"/>
    </source>
</evidence>
<evidence type="ECO:0000313" key="10">
    <source>
        <dbReference type="EMBL" id="QDU81751.1"/>
    </source>
</evidence>
<dbReference type="InterPro" id="IPR005517">
    <property type="entry name" value="Transl_elong_EFG/EF2_IV"/>
</dbReference>
<evidence type="ECO:0000256" key="3">
    <source>
        <dbReference type="ARBA" id="ARBA00022768"/>
    </source>
</evidence>
<dbReference type="SUPFAM" id="SSF52540">
    <property type="entry name" value="P-loop containing nucleoside triphosphate hydrolases"/>
    <property type="match status" value="1"/>
</dbReference>
<dbReference type="RefSeq" id="WP_144997359.1">
    <property type="nucleotide sequence ID" value="NZ_CP036281.1"/>
</dbReference>
<dbReference type="Pfam" id="PF03764">
    <property type="entry name" value="EFG_IV"/>
    <property type="match status" value="1"/>
</dbReference>
<dbReference type="InterPro" id="IPR000795">
    <property type="entry name" value="T_Tr_GTP-bd_dom"/>
</dbReference>
<keyword evidence="2" id="KW-0547">Nucleotide-binding</keyword>
<dbReference type="SMART" id="SM00889">
    <property type="entry name" value="EFG_IV"/>
    <property type="match status" value="1"/>
</dbReference>
<dbReference type="GO" id="GO:0003746">
    <property type="term" value="F:translation elongation factor activity"/>
    <property type="evidence" value="ECO:0007669"/>
    <property type="project" value="UniProtKB-UniRule"/>
</dbReference>
<evidence type="ECO:0000256" key="7">
    <source>
        <dbReference type="NCBIfam" id="TIGR00484"/>
    </source>
</evidence>
<dbReference type="Gene3D" id="3.30.230.10">
    <property type="match status" value="1"/>
</dbReference>
<dbReference type="Pfam" id="PF03144">
    <property type="entry name" value="GTP_EFTU_D2"/>
    <property type="match status" value="1"/>
</dbReference>
<dbReference type="SUPFAM" id="SSF54980">
    <property type="entry name" value="EF-G C-terminal domain-like"/>
    <property type="match status" value="2"/>
</dbReference>
<organism evidence="10 11">
    <name type="scientific">Polystyrenella longa</name>
    <dbReference type="NCBI Taxonomy" id="2528007"/>
    <lineage>
        <taxon>Bacteria</taxon>
        <taxon>Pseudomonadati</taxon>
        <taxon>Planctomycetota</taxon>
        <taxon>Planctomycetia</taxon>
        <taxon>Planctomycetales</taxon>
        <taxon>Planctomycetaceae</taxon>
        <taxon>Polystyrenella</taxon>
    </lineage>
</organism>
<dbReference type="CDD" id="cd01886">
    <property type="entry name" value="EF-G"/>
    <property type="match status" value="1"/>
</dbReference>
<dbReference type="PANTHER" id="PTHR43261:SF1">
    <property type="entry name" value="RIBOSOME-RELEASING FACTOR 2, MITOCHONDRIAL"/>
    <property type="match status" value="1"/>
</dbReference>
<accession>A0A518CR96</accession>
<evidence type="ECO:0000256" key="1">
    <source>
        <dbReference type="ARBA" id="ARBA00005870"/>
    </source>
</evidence>
<proteinExistence type="inferred from homology"/>
<dbReference type="FunFam" id="3.40.50.300:FF:000029">
    <property type="entry name" value="Elongation factor G"/>
    <property type="match status" value="1"/>
</dbReference>
<dbReference type="GO" id="GO:0032790">
    <property type="term" value="P:ribosome disassembly"/>
    <property type="evidence" value="ECO:0007669"/>
    <property type="project" value="TreeGrafter"/>
</dbReference>
<dbReference type="NCBIfam" id="NF009381">
    <property type="entry name" value="PRK12740.1-5"/>
    <property type="match status" value="1"/>
</dbReference>
<dbReference type="InterPro" id="IPR000640">
    <property type="entry name" value="EFG_V-like"/>
</dbReference>
<dbReference type="InterPro" id="IPR004161">
    <property type="entry name" value="EFTu-like_2"/>
</dbReference>
<dbReference type="SUPFAM" id="SSF54211">
    <property type="entry name" value="Ribosomal protein S5 domain 2-like"/>
    <property type="match status" value="1"/>
</dbReference>
<dbReference type="KEGG" id="plon:Pla110_34960"/>
<dbReference type="Gene3D" id="3.30.70.240">
    <property type="match status" value="1"/>
</dbReference>
<dbReference type="CDD" id="cd16262">
    <property type="entry name" value="EFG_III"/>
    <property type="match status" value="1"/>
</dbReference>
<dbReference type="Pfam" id="PF14492">
    <property type="entry name" value="EFG_III"/>
    <property type="match status" value="1"/>
</dbReference>
<evidence type="ECO:0000256" key="5">
    <source>
        <dbReference type="ARBA" id="ARBA00023134"/>
    </source>
</evidence>
<dbReference type="FunFam" id="2.40.30.10:FF:000006">
    <property type="entry name" value="Elongation factor G"/>
    <property type="match status" value="1"/>
</dbReference>
<dbReference type="InterPro" id="IPR009022">
    <property type="entry name" value="EFG_III"/>
</dbReference>
<evidence type="ECO:0000256" key="4">
    <source>
        <dbReference type="ARBA" id="ARBA00022917"/>
    </source>
</evidence>
<feature type="domain" description="Tr-type G" evidence="9">
    <location>
        <begin position="6"/>
        <end position="286"/>
    </location>
</feature>
<dbReference type="InterPro" id="IPR031157">
    <property type="entry name" value="G_TR_CS"/>
</dbReference>
<dbReference type="Gene3D" id="3.40.50.300">
    <property type="entry name" value="P-loop containing nucleotide triphosphate hydrolases"/>
    <property type="match status" value="1"/>
</dbReference>
<evidence type="ECO:0000313" key="11">
    <source>
        <dbReference type="Proteomes" id="UP000317178"/>
    </source>
</evidence>
<dbReference type="PRINTS" id="PR00315">
    <property type="entry name" value="ELONGATNFCT"/>
</dbReference>
<dbReference type="AlphaFoldDB" id="A0A518CR96"/>
<dbReference type="GO" id="GO:0005525">
    <property type="term" value="F:GTP binding"/>
    <property type="evidence" value="ECO:0007669"/>
    <property type="project" value="UniProtKB-UniRule"/>
</dbReference>
<dbReference type="InterPro" id="IPR005225">
    <property type="entry name" value="Small_GTP-bd"/>
</dbReference>
<dbReference type="InterPro" id="IPR020568">
    <property type="entry name" value="Ribosomal_Su5_D2-typ_SF"/>
</dbReference>
<keyword evidence="3 10" id="KW-0251">Elongation factor</keyword>